<evidence type="ECO:0000313" key="9">
    <source>
        <dbReference type="EMBL" id="PXX80567.1"/>
    </source>
</evidence>
<organism evidence="9 10">
    <name type="scientific">Dielma fastidiosa</name>
    <dbReference type="NCBI Taxonomy" id="1034346"/>
    <lineage>
        <taxon>Bacteria</taxon>
        <taxon>Bacillati</taxon>
        <taxon>Bacillota</taxon>
        <taxon>Erysipelotrichia</taxon>
        <taxon>Erysipelotrichales</taxon>
        <taxon>Erysipelotrichaceae</taxon>
        <taxon>Dielma</taxon>
    </lineage>
</organism>
<dbReference type="GO" id="GO:0003743">
    <property type="term" value="F:translation initiation factor activity"/>
    <property type="evidence" value="ECO:0007669"/>
    <property type="project" value="UniProtKB-KW"/>
</dbReference>
<dbReference type="InterPro" id="IPR000649">
    <property type="entry name" value="IF-2B-related"/>
</dbReference>
<dbReference type="Pfam" id="PF01008">
    <property type="entry name" value="IF-2B"/>
    <property type="match status" value="1"/>
</dbReference>
<evidence type="ECO:0000313" key="10">
    <source>
        <dbReference type="Proteomes" id="UP000247612"/>
    </source>
</evidence>
<comment type="subunit">
    <text evidence="7">Component of the translation initiation factor 2B (eIF2B) complex which is a heterodecamer of two sets of five different subunits: alpha, beta, gamma, delta and epsilon. Subunits alpha, beta and delta comprise a regulatory subcomplex and subunits epsilon and gamma comprise a catalytic subcomplex. Within the complex, the hexameric regulatory complex resides at the center, with the two heterodimeric catalytic subcomplexes bound on opposite sides.</text>
</comment>
<dbReference type="PANTHER" id="PTHR45859:SF1">
    <property type="entry name" value="TRANSLATION INITIATION FACTOR EIF-2B SUBUNIT BETA"/>
    <property type="match status" value="1"/>
</dbReference>
<name>A0A318LG04_9FIRM</name>
<dbReference type="EMBL" id="QJKH01000003">
    <property type="protein sequence ID" value="PXX80567.1"/>
    <property type="molecule type" value="Genomic_DNA"/>
</dbReference>
<comment type="caution">
    <text evidence="9">The sequence shown here is derived from an EMBL/GenBank/DDBJ whole genome shotgun (WGS) entry which is preliminary data.</text>
</comment>
<evidence type="ECO:0000256" key="3">
    <source>
        <dbReference type="ARBA" id="ARBA00022540"/>
    </source>
</evidence>
<keyword evidence="2" id="KW-0963">Cytoplasm</keyword>
<protein>
    <recommendedName>
        <fullName evidence="5">Translation initiation factor eIF2B subunit beta</fullName>
    </recommendedName>
    <alternativeName>
        <fullName evidence="6">eIF2B GDP-GTP exchange factor subunit beta</fullName>
    </alternativeName>
</protein>
<dbReference type="RefSeq" id="WP_022938320.1">
    <property type="nucleotide sequence ID" value="NZ_CABKRQ010000005.1"/>
</dbReference>
<dbReference type="PANTHER" id="PTHR45859">
    <property type="entry name" value="TRANSLATION INITIATION FACTOR EIF-2B SUBUNIT BETA"/>
    <property type="match status" value="1"/>
</dbReference>
<dbReference type="AlphaFoldDB" id="A0A318LG04"/>
<evidence type="ECO:0000256" key="4">
    <source>
        <dbReference type="ARBA" id="ARBA00022917"/>
    </source>
</evidence>
<dbReference type="GO" id="GO:0016853">
    <property type="term" value="F:isomerase activity"/>
    <property type="evidence" value="ECO:0007669"/>
    <property type="project" value="UniProtKB-KW"/>
</dbReference>
<keyword evidence="4" id="KW-0648">Protein biosynthesis</keyword>
<keyword evidence="3" id="KW-0396">Initiation factor</keyword>
<proteinExistence type="inferred from homology"/>
<evidence type="ECO:0000256" key="8">
    <source>
        <dbReference type="RuleBase" id="RU003814"/>
    </source>
</evidence>
<evidence type="ECO:0000256" key="5">
    <source>
        <dbReference type="ARBA" id="ARBA00044122"/>
    </source>
</evidence>
<dbReference type="GO" id="GO:0005085">
    <property type="term" value="F:guanyl-nucleotide exchange factor activity"/>
    <property type="evidence" value="ECO:0007669"/>
    <property type="project" value="TreeGrafter"/>
</dbReference>
<evidence type="ECO:0000256" key="7">
    <source>
        <dbReference type="ARBA" id="ARBA00046432"/>
    </source>
</evidence>
<dbReference type="Gene3D" id="3.40.50.10470">
    <property type="entry name" value="Translation initiation factor eif-2b, domain 2"/>
    <property type="match status" value="1"/>
</dbReference>
<accession>A0A318LG04</accession>
<keyword evidence="9" id="KW-0413">Isomerase</keyword>
<comment type="subcellular location">
    <subcellularLocation>
        <location evidence="1">Cytoplasm</location>
        <location evidence="1">Cytosol</location>
    </subcellularLocation>
</comment>
<evidence type="ECO:0000256" key="1">
    <source>
        <dbReference type="ARBA" id="ARBA00004514"/>
    </source>
</evidence>
<evidence type="ECO:0000256" key="2">
    <source>
        <dbReference type="ARBA" id="ARBA00022490"/>
    </source>
</evidence>
<reference evidence="9 10" key="1">
    <citation type="submission" date="2018-05" db="EMBL/GenBank/DDBJ databases">
        <title>Genomic Encyclopedia of Type Strains, Phase IV (KMG-IV): sequencing the most valuable type-strain genomes for metagenomic binning, comparative biology and taxonomic classification.</title>
        <authorList>
            <person name="Goeker M."/>
        </authorList>
    </citation>
    <scope>NUCLEOTIDE SEQUENCE [LARGE SCALE GENOMIC DNA]</scope>
    <source>
        <strain evidence="9 10">JC118</strain>
    </source>
</reference>
<gene>
    <name evidence="9" type="ORF">DES51_103162</name>
</gene>
<comment type="similarity">
    <text evidence="8">Belongs to the eIF-2B alpha/beta/delta subunits family.</text>
</comment>
<dbReference type="GO" id="GO:0005829">
    <property type="term" value="C:cytosol"/>
    <property type="evidence" value="ECO:0007669"/>
    <property type="project" value="UniProtKB-SubCell"/>
</dbReference>
<evidence type="ECO:0000256" key="6">
    <source>
        <dbReference type="ARBA" id="ARBA00044228"/>
    </source>
</evidence>
<sequence length="309" mass="34611">MEKNEVRELLPKSCLKAFDDIVEGRSLGASNHIKMISAMYVDIAAENDEVIASEKIRIVGDFFKETRGKSSYAIVLALAKIEAKIEAGSTAYEMRVKAARDAYFNEAEEDLKKLLTYTQRLMAKMSCIMIFDYSSTVEKAVCQADQKLVVYIPESRVINGGYPFVKGIVESGHTVHFIPDASMLSVLDKVDAVFIGAETFYPDGTAFNTIGSDILAELCMLRHVPYYVLTPLIKGDIRARYGIYKEVLTKDLKNELAAQWPEELKERVAFESIELVGVRPECITAYVCEKGILKTSDLFSMICKEEMPC</sequence>
<dbReference type="SUPFAM" id="SSF100950">
    <property type="entry name" value="NagB/RpiA/CoA transferase-like"/>
    <property type="match status" value="1"/>
</dbReference>
<dbReference type="OrthoDB" id="9803436at2"/>
<dbReference type="Proteomes" id="UP000247612">
    <property type="component" value="Unassembled WGS sequence"/>
</dbReference>
<keyword evidence="10" id="KW-1185">Reference proteome</keyword>
<dbReference type="InterPro" id="IPR037171">
    <property type="entry name" value="NagB/RpiA_transferase-like"/>
</dbReference>
<dbReference type="InterPro" id="IPR042529">
    <property type="entry name" value="IF_2B-like_C"/>
</dbReference>
<dbReference type="InterPro" id="IPR051855">
    <property type="entry name" value="eIF2B_beta_subunit"/>
</dbReference>
<dbReference type="STRING" id="1034346.GCA_000313565_02016"/>